<organism evidence="3 6">
    <name type="scientific">Adineta ricciae</name>
    <name type="common">Rotifer</name>
    <dbReference type="NCBI Taxonomy" id="249248"/>
    <lineage>
        <taxon>Eukaryota</taxon>
        <taxon>Metazoa</taxon>
        <taxon>Spiralia</taxon>
        <taxon>Gnathifera</taxon>
        <taxon>Rotifera</taxon>
        <taxon>Eurotatoria</taxon>
        <taxon>Bdelloidea</taxon>
        <taxon>Adinetida</taxon>
        <taxon>Adinetidae</taxon>
        <taxon>Adineta</taxon>
    </lineage>
</organism>
<evidence type="ECO:0000313" key="4">
    <source>
        <dbReference type="EMBL" id="CAF1473474.1"/>
    </source>
</evidence>
<dbReference type="Proteomes" id="UP000663852">
    <property type="component" value="Unassembled WGS sequence"/>
</dbReference>
<gene>
    <name evidence="3" type="ORF">EDS130_LOCUS34490</name>
    <name evidence="4" type="ORF">XAT740_LOCUS38121</name>
</gene>
<evidence type="ECO:0000313" key="5">
    <source>
        <dbReference type="Proteomes" id="UP000663828"/>
    </source>
</evidence>
<keyword evidence="5" id="KW-1185">Reference proteome</keyword>
<dbReference type="OrthoDB" id="122438at2759"/>
<dbReference type="EMBL" id="CAJNOJ010000289">
    <property type="protein sequence ID" value="CAF1373052.1"/>
    <property type="molecule type" value="Genomic_DNA"/>
</dbReference>
<evidence type="ECO:0000313" key="3">
    <source>
        <dbReference type="EMBL" id="CAF1373052.1"/>
    </source>
</evidence>
<protein>
    <recommendedName>
        <fullName evidence="2">PiggyBac transposable element-derived protein domain-containing protein</fullName>
    </recommendedName>
</protein>
<dbReference type="EMBL" id="CAJNOR010004080">
    <property type="protein sequence ID" value="CAF1473474.1"/>
    <property type="molecule type" value="Genomic_DNA"/>
</dbReference>
<comment type="caution">
    <text evidence="3">The sequence shown here is derived from an EMBL/GenBank/DDBJ whole genome shotgun (WGS) entry which is preliminary data.</text>
</comment>
<dbReference type="AlphaFoldDB" id="A0A815IYN9"/>
<evidence type="ECO:0000313" key="6">
    <source>
        <dbReference type="Proteomes" id="UP000663852"/>
    </source>
</evidence>
<reference evidence="3" key="1">
    <citation type="submission" date="2021-02" db="EMBL/GenBank/DDBJ databases">
        <authorList>
            <person name="Nowell W R."/>
        </authorList>
    </citation>
    <scope>NUCLEOTIDE SEQUENCE</scope>
</reference>
<dbReference type="Pfam" id="PF13843">
    <property type="entry name" value="DDE_Tnp_1_7"/>
    <property type="match status" value="1"/>
</dbReference>
<evidence type="ECO:0000256" key="1">
    <source>
        <dbReference type="SAM" id="MobiDB-lite"/>
    </source>
</evidence>
<dbReference type="Proteomes" id="UP000663828">
    <property type="component" value="Unassembled WGS sequence"/>
</dbReference>
<dbReference type="PANTHER" id="PTHR47272">
    <property type="entry name" value="DDE_TNP_1_7 DOMAIN-CONTAINING PROTEIN"/>
    <property type="match status" value="1"/>
</dbReference>
<feature type="region of interest" description="Disordered" evidence="1">
    <location>
        <begin position="172"/>
        <end position="205"/>
    </location>
</feature>
<sequence>MKQYKLYFDNYFTTLRLQIELCKLGIYSVGTVRMNRLPDLIMKDAKTLQQEGYGSMDYRIVQIDGVSLCATRWNDNNVVNCLSTLYSCAPTDIVKRWSSSEKKHIQVDRPNVIKAYNQFMGGVDLVDMLVSLYIINVRSNKYYNKIIFHLIDPSIINGWLFYRRHSLLKPRVPPPPAQRGRPAIRHQSQEVNASKRRRTESFSTF</sequence>
<dbReference type="InterPro" id="IPR029526">
    <property type="entry name" value="PGBD"/>
</dbReference>
<name>A0A815IYN9_ADIRI</name>
<evidence type="ECO:0000259" key="2">
    <source>
        <dbReference type="Pfam" id="PF13843"/>
    </source>
</evidence>
<proteinExistence type="predicted"/>
<accession>A0A815IYN9</accession>
<feature type="domain" description="PiggyBac transposable element-derived protein" evidence="2">
    <location>
        <begin position="2"/>
        <end position="159"/>
    </location>
</feature>